<dbReference type="InterPro" id="IPR050336">
    <property type="entry name" value="Chromosome_partition/occlusion"/>
</dbReference>
<protein>
    <submittedName>
        <fullName evidence="3">ParB N-terminal domain-containing protein</fullName>
    </submittedName>
</protein>
<dbReference type="InterPro" id="IPR003115">
    <property type="entry name" value="ParB_N"/>
</dbReference>
<reference evidence="3 4" key="1">
    <citation type="submission" date="2024-09" db="EMBL/GenBank/DDBJ databases">
        <authorList>
            <person name="Lee S.D."/>
        </authorList>
    </citation>
    <scope>NUCLEOTIDE SEQUENCE [LARGE SCALE GENOMIC DNA]</scope>
    <source>
        <strain evidence="3 4">N1-5</strain>
    </source>
</reference>
<evidence type="ECO:0000313" key="3">
    <source>
        <dbReference type="EMBL" id="MFC1405812.1"/>
    </source>
</evidence>
<sequence>MTITAPEPTQTGSAPAAPEPDEAGTIFRSVGELRYLDPRTLVVDPYNHRKNREGKPVTPDAKLIASVEAVGVDTPITVRPQADGTTLGAVKGQRRLMAAVIAAEKAAKAKRPVVLIPVLVREDLAGVDDEALVLSMIENTHREAASQRDDMDALTQLALMPMTATKRKKHARALGYTTAQVEAANTAAKLDDDALAEALDAEFDFIEMADWQSVGGDDGDLWELKQARKRDRAEGKKGRGHWNHAIARLRQELAEEARREQLVKELTDAGVRITERQYTWSRTTERPLSDLLNALGKEMTPQRHAEMCAAHGAYVERDNETVVYVCTDWAKQGHQLTEAVAKAESGRNGGREVLDSAAKAKRTRRYKPLWLAAREVRKDFITELVARKDASKAVWDAVLSTTVATPHWYTDGLAKHATEDLSRFLKMKDPKLSAYRYQERTKAYASLVARTSAARRGNVLFAQLAACAELVVMHERAWDQPSEEVAWWLQLLVAEGYTLSEVEAEVLATATGTAAPQTQAEAEDDGQEPLAERNAADQESTEDAGQQDDRDGTGEADADKPSPDDAPQPEEQADQADPDDTEQLGTPVPAEGEPATGIEVEAERG</sequence>
<feature type="compositionally biased region" description="Polar residues" evidence="1">
    <location>
        <begin position="1"/>
        <end position="13"/>
    </location>
</feature>
<feature type="region of interest" description="Disordered" evidence="1">
    <location>
        <begin position="512"/>
        <end position="605"/>
    </location>
</feature>
<dbReference type="PANTHER" id="PTHR33375:SF1">
    <property type="entry name" value="CHROMOSOME-PARTITIONING PROTEIN PARB-RELATED"/>
    <property type="match status" value="1"/>
</dbReference>
<dbReference type="EMBL" id="JBHEZZ010000023">
    <property type="protein sequence ID" value="MFC1405812.1"/>
    <property type="molecule type" value="Genomic_DNA"/>
</dbReference>
<feature type="compositionally biased region" description="Acidic residues" evidence="1">
    <location>
        <begin position="567"/>
        <end position="582"/>
    </location>
</feature>
<dbReference type="Proteomes" id="UP001592528">
    <property type="component" value="Unassembled WGS sequence"/>
</dbReference>
<proteinExistence type="predicted"/>
<accession>A0ABV6UWG2</accession>
<dbReference type="SMART" id="SM00470">
    <property type="entry name" value="ParB"/>
    <property type="match status" value="1"/>
</dbReference>
<dbReference type="InterPro" id="IPR036086">
    <property type="entry name" value="ParB/Sulfiredoxin_sf"/>
</dbReference>
<dbReference type="RefSeq" id="WP_051726414.1">
    <property type="nucleotide sequence ID" value="NZ_JBHEZZ010000023.1"/>
</dbReference>
<evidence type="ECO:0000313" key="4">
    <source>
        <dbReference type="Proteomes" id="UP001592528"/>
    </source>
</evidence>
<feature type="domain" description="ParB-like N-terminal" evidence="2">
    <location>
        <begin position="34"/>
        <end position="140"/>
    </location>
</feature>
<comment type="caution">
    <text evidence="3">The sequence shown here is derived from an EMBL/GenBank/DDBJ whole genome shotgun (WGS) entry which is preliminary data.</text>
</comment>
<dbReference type="PANTHER" id="PTHR33375">
    <property type="entry name" value="CHROMOSOME-PARTITIONING PROTEIN PARB-RELATED"/>
    <property type="match status" value="1"/>
</dbReference>
<evidence type="ECO:0000256" key="1">
    <source>
        <dbReference type="SAM" id="MobiDB-lite"/>
    </source>
</evidence>
<name>A0ABV6UWG2_9ACTN</name>
<organism evidence="3 4">
    <name type="scientific">Streptacidiphilus cavernicola</name>
    <dbReference type="NCBI Taxonomy" id="3342716"/>
    <lineage>
        <taxon>Bacteria</taxon>
        <taxon>Bacillati</taxon>
        <taxon>Actinomycetota</taxon>
        <taxon>Actinomycetes</taxon>
        <taxon>Kitasatosporales</taxon>
        <taxon>Streptomycetaceae</taxon>
        <taxon>Streptacidiphilus</taxon>
    </lineage>
</organism>
<keyword evidence="4" id="KW-1185">Reference proteome</keyword>
<gene>
    <name evidence="3" type="ORF">ACEZDJ_31430</name>
</gene>
<evidence type="ECO:0000259" key="2">
    <source>
        <dbReference type="SMART" id="SM00470"/>
    </source>
</evidence>
<feature type="region of interest" description="Disordered" evidence="1">
    <location>
        <begin position="1"/>
        <end position="22"/>
    </location>
</feature>
<dbReference type="Gene3D" id="3.90.1530.30">
    <property type="match status" value="1"/>
</dbReference>
<dbReference type="SUPFAM" id="SSF110849">
    <property type="entry name" value="ParB/Sulfiredoxin"/>
    <property type="match status" value="1"/>
</dbReference>
<feature type="compositionally biased region" description="Basic and acidic residues" evidence="1">
    <location>
        <begin position="547"/>
        <end position="563"/>
    </location>
</feature>